<gene>
    <name evidence="3" type="ORF">GCM10009799_33160</name>
</gene>
<organism evidence="3 4">
    <name type="scientific">Nocardiopsis rhodophaea</name>
    <dbReference type="NCBI Taxonomy" id="280238"/>
    <lineage>
        <taxon>Bacteria</taxon>
        <taxon>Bacillati</taxon>
        <taxon>Actinomycetota</taxon>
        <taxon>Actinomycetes</taxon>
        <taxon>Streptosporangiales</taxon>
        <taxon>Nocardiopsidaceae</taxon>
        <taxon>Nocardiopsis</taxon>
    </lineage>
</organism>
<feature type="domain" description="VWFA" evidence="2">
    <location>
        <begin position="72"/>
        <end position="249"/>
    </location>
</feature>
<evidence type="ECO:0000256" key="1">
    <source>
        <dbReference type="SAM" id="MobiDB-lite"/>
    </source>
</evidence>
<comment type="caution">
    <text evidence="3">The sequence shown here is derived from an EMBL/GenBank/DDBJ whole genome shotgun (WGS) entry which is preliminary data.</text>
</comment>
<sequence length="463" mass="48774">MGGEPRGEDVGGKAQAPSPPRFRLHVAQNPYLPLGGTEVQAIVTVSAEAGTAASGPSSPAAGAAAGAAPDAAEVVIVDTSASMYGEKIGAAKRAARAAVDALRDGAHFAIVSGAGEAAMVYPAEPRLVPATAATRRAAKEALDGLVADGGTRMGAWLRLAADLFAPFGTGGTLRHAILLTDGQNNEQPDVFETALDICAGLFVCDCRGVGTDWNVADLRWIASFLLGSVDIVADPADLEDDFRFMTERAMAKGIADVRLRLWTPEAARIRFVRQVAPTVEDLTARREDRGPRTGDYPTGSWGTESRAYHVGVVVPMGAPGRRLRAGWVRLLGPHSSEDAPLASGNILAEWTDDEAKATVIDPRVAHYTGQVELARAIQEGLRARREGDEATATRRLGRAVVLARHSGDQATAALLHKVVEVIDPKTGTVRLRPVVDRVDEMTLDTHSTRTVRTRAGDDSPGAG</sequence>
<dbReference type="SMART" id="SM00327">
    <property type="entry name" value="VWA"/>
    <property type="match status" value="1"/>
</dbReference>
<dbReference type="RefSeq" id="WP_344163840.1">
    <property type="nucleotide sequence ID" value="NZ_BAAAPC010000014.1"/>
</dbReference>
<dbReference type="PROSITE" id="PS50234">
    <property type="entry name" value="VWFA"/>
    <property type="match status" value="1"/>
</dbReference>
<feature type="region of interest" description="Disordered" evidence="1">
    <location>
        <begin position="1"/>
        <end position="23"/>
    </location>
</feature>
<protein>
    <submittedName>
        <fullName evidence="3">VWA domain-containing protein</fullName>
    </submittedName>
</protein>
<dbReference type="Gene3D" id="1.20.120.1690">
    <property type="match status" value="1"/>
</dbReference>
<dbReference type="CDD" id="cd00198">
    <property type="entry name" value="vWFA"/>
    <property type="match status" value="1"/>
</dbReference>
<dbReference type="SUPFAM" id="SSF53300">
    <property type="entry name" value="vWA-like"/>
    <property type="match status" value="1"/>
</dbReference>
<dbReference type="EMBL" id="BAAAPC010000014">
    <property type="protein sequence ID" value="GAA2003422.1"/>
    <property type="molecule type" value="Genomic_DNA"/>
</dbReference>
<dbReference type="Gene3D" id="3.40.50.410">
    <property type="entry name" value="von Willebrand factor, type A domain"/>
    <property type="match status" value="1"/>
</dbReference>
<keyword evidence="4" id="KW-1185">Reference proteome</keyword>
<dbReference type="InterPro" id="IPR041176">
    <property type="entry name" value="VWA_3_C"/>
</dbReference>
<dbReference type="Pfam" id="PF13768">
    <property type="entry name" value="VWA_3"/>
    <property type="match status" value="1"/>
</dbReference>
<name>A0ABP5ES05_9ACTN</name>
<evidence type="ECO:0000313" key="3">
    <source>
        <dbReference type="EMBL" id="GAA2003422.1"/>
    </source>
</evidence>
<proteinExistence type="predicted"/>
<dbReference type="Pfam" id="PF18571">
    <property type="entry name" value="VWA_3_C"/>
    <property type="match status" value="1"/>
</dbReference>
<dbReference type="PANTHER" id="PTHR10579">
    <property type="entry name" value="CALCIUM-ACTIVATED CHLORIDE CHANNEL REGULATOR"/>
    <property type="match status" value="1"/>
</dbReference>
<accession>A0ABP5ES05</accession>
<evidence type="ECO:0000259" key="2">
    <source>
        <dbReference type="PROSITE" id="PS50234"/>
    </source>
</evidence>
<feature type="compositionally biased region" description="Basic and acidic residues" evidence="1">
    <location>
        <begin position="1"/>
        <end position="11"/>
    </location>
</feature>
<dbReference type="InterPro" id="IPR036465">
    <property type="entry name" value="vWFA_dom_sf"/>
</dbReference>
<dbReference type="Proteomes" id="UP001501585">
    <property type="component" value="Unassembled WGS sequence"/>
</dbReference>
<dbReference type="Gene3D" id="2.60.40.3670">
    <property type="match status" value="1"/>
</dbReference>
<dbReference type="InterPro" id="IPR002035">
    <property type="entry name" value="VWF_A"/>
</dbReference>
<reference evidence="4" key="1">
    <citation type="journal article" date="2019" name="Int. J. Syst. Evol. Microbiol.">
        <title>The Global Catalogue of Microorganisms (GCM) 10K type strain sequencing project: providing services to taxonomists for standard genome sequencing and annotation.</title>
        <authorList>
            <consortium name="The Broad Institute Genomics Platform"/>
            <consortium name="The Broad Institute Genome Sequencing Center for Infectious Disease"/>
            <person name="Wu L."/>
            <person name="Ma J."/>
        </authorList>
    </citation>
    <scope>NUCLEOTIDE SEQUENCE [LARGE SCALE GENOMIC DNA]</scope>
    <source>
        <strain evidence="4">JCM 15313</strain>
    </source>
</reference>
<evidence type="ECO:0000313" key="4">
    <source>
        <dbReference type="Proteomes" id="UP001501585"/>
    </source>
</evidence>
<dbReference type="PANTHER" id="PTHR10579:SF43">
    <property type="entry name" value="ZINC FINGER (C3HC4-TYPE RING FINGER) FAMILY PROTEIN"/>
    <property type="match status" value="1"/>
</dbReference>
<dbReference type="InterPro" id="IPR051266">
    <property type="entry name" value="CLCR"/>
</dbReference>